<organism evidence="1 2">
    <name type="scientific">Catharanthus roseus</name>
    <name type="common">Madagascar periwinkle</name>
    <name type="synonym">Vinca rosea</name>
    <dbReference type="NCBI Taxonomy" id="4058"/>
    <lineage>
        <taxon>Eukaryota</taxon>
        <taxon>Viridiplantae</taxon>
        <taxon>Streptophyta</taxon>
        <taxon>Embryophyta</taxon>
        <taxon>Tracheophyta</taxon>
        <taxon>Spermatophyta</taxon>
        <taxon>Magnoliopsida</taxon>
        <taxon>eudicotyledons</taxon>
        <taxon>Gunneridae</taxon>
        <taxon>Pentapetalae</taxon>
        <taxon>asterids</taxon>
        <taxon>lamiids</taxon>
        <taxon>Gentianales</taxon>
        <taxon>Apocynaceae</taxon>
        <taxon>Rauvolfioideae</taxon>
        <taxon>Vinceae</taxon>
        <taxon>Catharanthinae</taxon>
        <taxon>Catharanthus</taxon>
    </lineage>
</organism>
<proteinExistence type="predicted"/>
<gene>
    <name evidence="1" type="ORF">M9H77_23644</name>
</gene>
<evidence type="ECO:0000313" key="1">
    <source>
        <dbReference type="EMBL" id="KAI5664321.1"/>
    </source>
</evidence>
<reference evidence="2" key="1">
    <citation type="journal article" date="2023" name="Nat. Plants">
        <title>Single-cell RNA sequencing provides a high-resolution roadmap for understanding the multicellular compartmentation of specialized metabolism.</title>
        <authorList>
            <person name="Sun S."/>
            <person name="Shen X."/>
            <person name="Li Y."/>
            <person name="Li Y."/>
            <person name="Wang S."/>
            <person name="Li R."/>
            <person name="Zhang H."/>
            <person name="Shen G."/>
            <person name="Guo B."/>
            <person name="Wei J."/>
            <person name="Xu J."/>
            <person name="St-Pierre B."/>
            <person name="Chen S."/>
            <person name="Sun C."/>
        </authorList>
    </citation>
    <scope>NUCLEOTIDE SEQUENCE [LARGE SCALE GENOMIC DNA]</scope>
</reference>
<comment type="caution">
    <text evidence="1">The sequence shown here is derived from an EMBL/GenBank/DDBJ whole genome shotgun (WGS) entry which is preliminary data.</text>
</comment>
<dbReference type="Proteomes" id="UP001060085">
    <property type="component" value="Linkage Group LG05"/>
</dbReference>
<keyword evidence="2" id="KW-1185">Reference proteome</keyword>
<protein>
    <submittedName>
        <fullName evidence="1">Uncharacterized protein</fullName>
    </submittedName>
</protein>
<name>A0ACC0AXY8_CATRO</name>
<sequence length="222" mass="24431">MRTKEPGLAANSVPLMELLKKGVEYKVHRQALAYDRFFFTYRFLHSKDGMVGRLALLLGSGLSSEKTRNAWLEGNSHVPIARGTQTRFSFLPLASTDSCLKKETLNKENTVALGNFPVNMGKGLEQEIYEEALALTLSDMPVEFHLKFSSPSIAVLKSELSSLVSWMAHQSNENKKSPPLPVRASRIYNNEDPAVSSKPSLSMSPSPVSDLSTAVCVVARDS</sequence>
<dbReference type="EMBL" id="CM044705">
    <property type="protein sequence ID" value="KAI5664321.1"/>
    <property type="molecule type" value="Genomic_DNA"/>
</dbReference>
<evidence type="ECO:0000313" key="2">
    <source>
        <dbReference type="Proteomes" id="UP001060085"/>
    </source>
</evidence>
<accession>A0ACC0AXY8</accession>